<evidence type="ECO:0000256" key="1">
    <source>
        <dbReference type="ARBA" id="ARBA00004496"/>
    </source>
</evidence>
<evidence type="ECO:0000256" key="6">
    <source>
        <dbReference type="ARBA" id="ARBA00023274"/>
    </source>
</evidence>
<proteinExistence type="inferred from homology"/>
<evidence type="ECO:0000256" key="3">
    <source>
        <dbReference type="ARBA" id="ARBA00022490"/>
    </source>
</evidence>
<dbReference type="GO" id="GO:0008312">
    <property type="term" value="F:7S RNA binding"/>
    <property type="evidence" value="ECO:0007669"/>
    <property type="project" value="UniProtKB-UniRule"/>
</dbReference>
<dbReference type="InterPro" id="IPR003210">
    <property type="entry name" value="Signal_recog_particle_SRP14"/>
</dbReference>
<feature type="region of interest" description="Disordered" evidence="8">
    <location>
        <begin position="116"/>
        <end position="155"/>
    </location>
</feature>
<keyword evidence="4 7" id="KW-0694">RNA-binding</keyword>
<comment type="similarity">
    <text evidence="2 7">Belongs to the SRP14 family.</text>
</comment>
<dbReference type="GO" id="GO:0030942">
    <property type="term" value="F:endoplasmic reticulum signal peptide binding"/>
    <property type="evidence" value="ECO:0007669"/>
    <property type="project" value="UniProtKB-UniRule"/>
</dbReference>
<dbReference type="Proteomes" id="UP000054248">
    <property type="component" value="Unassembled WGS sequence"/>
</dbReference>
<keyword evidence="3 7" id="KW-0963">Cytoplasm</keyword>
<dbReference type="PANTHER" id="PTHR12013">
    <property type="entry name" value="SIGNAL RECOGNITION PARTICLE 14 KD PROTEIN"/>
    <property type="match status" value="1"/>
</dbReference>
<feature type="compositionally biased region" description="Basic and acidic residues" evidence="8">
    <location>
        <begin position="132"/>
        <end position="155"/>
    </location>
</feature>
<dbReference type="GO" id="GO:0005786">
    <property type="term" value="C:signal recognition particle, endoplasmic reticulum targeting"/>
    <property type="evidence" value="ECO:0007669"/>
    <property type="project" value="UniProtKB-UniRule"/>
</dbReference>
<accession>A0A0C3KRV1</accession>
<dbReference type="OrthoDB" id="19209at2759"/>
<dbReference type="GO" id="GO:0006614">
    <property type="term" value="P:SRP-dependent cotranslational protein targeting to membrane"/>
    <property type="evidence" value="ECO:0007669"/>
    <property type="project" value="UniProtKB-UniRule"/>
</dbReference>
<comment type="subunit">
    <text evidence="7">Component of a fungal signal recognition particle (SRP) complex that consists of a 7SL RNA molecule (scR1) and at least six protein subunits: SRP72, SRP68, SRP54, SEC65, SRP21 and SRP14.</text>
</comment>
<evidence type="ECO:0000256" key="8">
    <source>
        <dbReference type="SAM" id="MobiDB-lite"/>
    </source>
</evidence>
<organism evidence="9 10">
    <name type="scientific">Tulasnella calospora MUT 4182</name>
    <dbReference type="NCBI Taxonomy" id="1051891"/>
    <lineage>
        <taxon>Eukaryota</taxon>
        <taxon>Fungi</taxon>
        <taxon>Dikarya</taxon>
        <taxon>Basidiomycota</taxon>
        <taxon>Agaricomycotina</taxon>
        <taxon>Agaricomycetes</taxon>
        <taxon>Cantharellales</taxon>
        <taxon>Tulasnellaceae</taxon>
        <taxon>Tulasnella</taxon>
    </lineage>
</organism>
<protein>
    <recommendedName>
        <fullName evidence="7">Signal recognition particle subunit SRP14</fullName>
    </recommendedName>
    <alternativeName>
        <fullName evidence="7">Signal recognition particle 14 kDa protein</fullName>
    </alternativeName>
</protein>
<keyword evidence="6 7" id="KW-0687">Ribonucleoprotein</keyword>
<feature type="non-terminal residue" evidence="9">
    <location>
        <position position="1"/>
    </location>
</feature>
<feature type="compositionally biased region" description="Basic residues" evidence="8">
    <location>
        <begin position="118"/>
        <end position="130"/>
    </location>
</feature>
<dbReference type="Gene3D" id="3.30.720.10">
    <property type="entry name" value="Signal recognition particle alu RNA binding heterodimer, srp9/1"/>
    <property type="match status" value="1"/>
</dbReference>
<gene>
    <name evidence="9" type="ORF">M407DRAFT_77291</name>
</gene>
<comment type="subcellular location">
    <subcellularLocation>
        <location evidence="1 7">Cytoplasm</location>
    </subcellularLocation>
</comment>
<evidence type="ECO:0000256" key="2">
    <source>
        <dbReference type="ARBA" id="ARBA00010349"/>
    </source>
</evidence>
<name>A0A0C3KRV1_9AGAM</name>
<comment type="function">
    <text evidence="7">Component of the signal recognition particle (SRP) complex, a ribonucleoprotein complex that mediates the cotranslational targeting of secretory and membrane proteins to the endoplasmic reticulum (ER).</text>
</comment>
<evidence type="ECO:0000256" key="5">
    <source>
        <dbReference type="ARBA" id="ARBA00023135"/>
    </source>
</evidence>
<dbReference type="EMBL" id="KN823066">
    <property type="protein sequence ID" value="KIO24178.1"/>
    <property type="molecule type" value="Genomic_DNA"/>
</dbReference>
<sequence length="155" mass="17643">FLERLKGLFEGTKSKGTVWLTQKRYTYDPNGEAAAASQDDGAEYKCLLRATDGHVKFETLILSAELGKFHAVYAALLKASMSTLRKRDKKKEKQRAEQAALWKKKLAEDIVIEGPKRGNGRRKRVRRIKAAIRQDEERKTAAKRDEQRLKSEPGV</sequence>
<dbReference type="InterPro" id="IPR009018">
    <property type="entry name" value="Signal_recog_particle_SRP9/14"/>
</dbReference>
<dbReference type="STRING" id="1051891.A0A0C3KRV1"/>
<keyword evidence="10" id="KW-1185">Reference proteome</keyword>
<keyword evidence="5 7" id="KW-0733">Signal recognition particle</keyword>
<reference evidence="10" key="2">
    <citation type="submission" date="2015-01" db="EMBL/GenBank/DDBJ databases">
        <title>Evolutionary Origins and Diversification of the Mycorrhizal Mutualists.</title>
        <authorList>
            <consortium name="DOE Joint Genome Institute"/>
            <consortium name="Mycorrhizal Genomics Consortium"/>
            <person name="Kohler A."/>
            <person name="Kuo A."/>
            <person name="Nagy L.G."/>
            <person name="Floudas D."/>
            <person name="Copeland A."/>
            <person name="Barry K.W."/>
            <person name="Cichocki N."/>
            <person name="Veneault-Fourrey C."/>
            <person name="LaButti K."/>
            <person name="Lindquist E.A."/>
            <person name="Lipzen A."/>
            <person name="Lundell T."/>
            <person name="Morin E."/>
            <person name="Murat C."/>
            <person name="Riley R."/>
            <person name="Ohm R."/>
            <person name="Sun H."/>
            <person name="Tunlid A."/>
            <person name="Henrissat B."/>
            <person name="Grigoriev I.V."/>
            <person name="Hibbett D.S."/>
            <person name="Martin F."/>
        </authorList>
    </citation>
    <scope>NUCLEOTIDE SEQUENCE [LARGE SCALE GENOMIC DNA]</scope>
    <source>
        <strain evidence="10">MUT 4182</strain>
    </source>
</reference>
<dbReference type="SUPFAM" id="SSF54762">
    <property type="entry name" value="Signal recognition particle alu RNA binding heterodimer, SRP9/14"/>
    <property type="match status" value="1"/>
</dbReference>
<reference evidence="9 10" key="1">
    <citation type="submission" date="2014-04" db="EMBL/GenBank/DDBJ databases">
        <authorList>
            <consortium name="DOE Joint Genome Institute"/>
            <person name="Kuo A."/>
            <person name="Girlanda M."/>
            <person name="Perotto S."/>
            <person name="Kohler A."/>
            <person name="Nagy L.G."/>
            <person name="Floudas D."/>
            <person name="Copeland A."/>
            <person name="Barry K.W."/>
            <person name="Cichocki N."/>
            <person name="Veneault-Fourrey C."/>
            <person name="LaButti K."/>
            <person name="Lindquist E.A."/>
            <person name="Lipzen A."/>
            <person name="Lundell T."/>
            <person name="Morin E."/>
            <person name="Murat C."/>
            <person name="Sun H."/>
            <person name="Tunlid A."/>
            <person name="Henrissat B."/>
            <person name="Grigoriev I.V."/>
            <person name="Hibbett D.S."/>
            <person name="Martin F."/>
            <person name="Nordberg H.P."/>
            <person name="Cantor M.N."/>
            <person name="Hua S.X."/>
        </authorList>
    </citation>
    <scope>NUCLEOTIDE SEQUENCE [LARGE SCALE GENOMIC DNA]</scope>
    <source>
        <strain evidence="9 10">MUT 4182</strain>
    </source>
</reference>
<evidence type="ECO:0000313" key="10">
    <source>
        <dbReference type="Proteomes" id="UP000054248"/>
    </source>
</evidence>
<dbReference type="AlphaFoldDB" id="A0A0C3KRV1"/>
<evidence type="ECO:0000313" key="9">
    <source>
        <dbReference type="EMBL" id="KIO24178.1"/>
    </source>
</evidence>
<dbReference type="Pfam" id="PF02290">
    <property type="entry name" value="SRP14"/>
    <property type="match status" value="1"/>
</dbReference>
<dbReference type="HOGENOM" id="CLU_094309_0_1_1"/>
<evidence type="ECO:0000256" key="4">
    <source>
        <dbReference type="ARBA" id="ARBA00022884"/>
    </source>
</evidence>
<evidence type="ECO:0000256" key="7">
    <source>
        <dbReference type="RuleBase" id="RU368100"/>
    </source>
</evidence>